<proteinExistence type="predicted"/>
<evidence type="ECO:0000313" key="4">
    <source>
        <dbReference type="Proteomes" id="UP000887566"/>
    </source>
</evidence>
<feature type="region of interest" description="Disordered" evidence="1">
    <location>
        <begin position="516"/>
        <end position="551"/>
    </location>
</feature>
<dbReference type="PANTHER" id="PTHR19143">
    <property type="entry name" value="FIBRINOGEN/TENASCIN/ANGIOPOEITIN"/>
    <property type="match status" value="1"/>
</dbReference>
<feature type="domain" description="C-type lectin" evidence="2">
    <location>
        <begin position="19"/>
        <end position="82"/>
    </location>
</feature>
<dbReference type="InterPro" id="IPR036056">
    <property type="entry name" value="Fibrinogen-like_C"/>
</dbReference>
<dbReference type="InterPro" id="IPR016186">
    <property type="entry name" value="C-type_lectin-like/link_sf"/>
</dbReference>
<dbReference type="SUPFAM" id="SSF56436">
    <property type="entry name" value="C-type lectin-like"/>
    <property type="match status" value="2"/>
</dbReference>
<dbReference type="SMART" id="SM00186">
    <property type="entry name" value="FBG"/>
    <property type="match status" value="1"/>
</dbReference>
<dbReference type="Pfam" id="PF00147">
    <property type="entry name" value="Fibrinogen_C"/>
    <property type="match status" value="1"/>
</dbReference>
<keyword evidence="4" id="KW-1185">Reference proteome</keyword>
<dbReference type="SUPFAM" id="SSF56496">
    <property type="entry name" value="Fibrinogen C-terminal domain-like"/>
    <property type="match status" value="1"/>
</dbReference>
<feature type="domain" description="C-type lectin" evidence="2">
    <location>
        <begin position="313"/>
        <end position="433"/>
    </location>
</feature>
<dbReference type="InterPro" id="IPR050373">
    <property type="entry name" value="Fibrinogen_C-term_domain"/>
</dbReference>
<dbReference type="InterPro" id="IPR002181">
    <property type="entry name" value="Fibrinogen_a/b/g_C_dom"/>
</dbReference>
<name>A0A914ULK0_9BILA</name>
<dbReference type="Pfam" id="PF00059">
    <property type="entry name" value="Lectin_C"/>
    <property type="match status" value="2"/>
</dbReference>
<dbReference type="CDD" id="cd00037">
    <property type="entry name" value="CLECT"/>
    <property type="match status" value="2"/>
</dbReference>
<protein>
    <submittedName>
        <fullName evidence="5">Uncharacterized protein</fullName>
    </submittedName>
</protein>
<dbReference type="GO" id="GO:0005615">
    <property type="term" value="C:extracellular space"/>
    <property type="evidence" value="ECO:0007669"/>
    <property type="project" value="TreeGrafter"/>
</dbReference>
<dbReference type="Gene3D" id="3.10.100.10">
    <property type="entry name" value="Mannose-Binding Protein A, subunit A"/>
    <property type="match status" value="2"/>
</dbReference>
<evidence type="ECO:0000259" key="3">
    <source>
        <dbReference type="PROSITE" id="PS51406"/>
    </source>
</evidence>
<reference evidence="5" key="1">
    <citation type="submission" date="2022-11" db="UniProtKB">
        <authorList>
            <consortium name="WormBaseParasite"/>
        </authorList>
    </citation>
    <scope>IDENTIFICATION</scope>
</reference>
<dbReference type="NCBIfam" id="NF040941">
    <property type="entry name" value="GGGWT_bact"/>
    <property type="match status" value="1"/>
</dbReference>
<dbReference type="InterPro" id="IPR014716">
    <property type="entry name" value="Fibrinogen_a/b/g_C_1"/>
</dbReference>
<evidence type="ECO:0000313" key="5">
    <source>
        <dbReference type="WBParaSite" id="PSAMB.scaffold1079size36238.g10833.t1"/>
    </source>
</evidence>
<organism evidence="4 5">
    <name type="scientific">Plectus sambesii</name>
    <dbReference type="NCBI Taxonomy" id="2011161"/>
    <lineage>
        <taxon>Eukaryota</taxon>
        <taxon>Metazoa</taxon>
        <taxon>Ecdysozoa</taxon>
        <taxon>Nematoda</taxon>
        <taxon>Chromadorea</taxon>
        <taxon>Plectida</taxon>
        <taxon>Plectina</taxon>
        <taxon>Plectoidea</taxon>
        <taxon>Plectidae</taxon>
        <taxon>Plectus</taxon>
    </lineage>
</organism>
<dbReference type="InterPro" id="IPR001304">
    <property type="entry name" value="C-type_lectin-like"/>
</dbReference>
<sequence>MHISAVVISTPSASDCGQFWTGGNDVTQNGNFTWKDGSTWEYHNWATGQPDLTQQYVSSAPLKPGGQWKTESSGLKNCFICDMFIGGGTSLPPTTPSSTPMTDCKDWFNQGARTDGIYSINPAGMGPFNVFCDMTTDGGGWTIFQRRIDGTLPFFGKLWNDYKVGFNNGLENNLWLGNDNIHVLTTKDSNVELRIDIFGDRNPASSNPNIYLWEKHTNFYIDDEAHFYRLHLSPPNTGNATLTPGNGFYFSNGFNFSTADSTHGANNPHCSTITQFSGWWMTDCAATGLNGKYVPEGWPWGNYFAFFWGTEVVPNKCYYVGSQKETWFDAEASCQSAQPNAHLTSITSAFENSNVDAVVTSTPSDTGCGKFWIGGNDIEQSGQFAWVDGSSWGYTRWGPGQPDVTQQCVTSTALQNGQWKTEDCGDENCFICEMYMGISSNTSLPPTTTSSTATSTMPKKRDVFGLSIDHDEEQSSSCSSQMRRNFYKFKAPFAFDFTTAIASETIHVIDDGQTPTFAENASNSSKTTTIDKKDKETAPMVSPVDGSSSWSHSRFDTMFSFSRSKDSNKTINS</sequence>
<dbReference type="PROSITE" id="PS51406">
    <property type="entry name" value="FIBRINOGEN_C_2"/>
    <property type="match status" value="1"/>
</dbReference>
<dbReference type="PROSITE" id="PS50041">
    <property type="entry name" value="C_TYPE_LECTIN_2"/>
    <property type="match status" value="2"/>
</dbReference>
<dbReference type="AlphaFoldDB" id="A0A914ULK0"/>
<feature type="domain" description="Fibrinogen C-terminal" evidence="3">
    <location>
        <begin position="95"/>
        <end position="293"/>
    </location>
</feature>
<feature type="compositionally biased region" description="Polar residues" evidence="1">
    <location>
        <begin position="516"/>
        <end position="525"/>
    </location>
</feature>
<dbReference type="InterPro" id="IPR016187">
    <property type="entry name" value="CTDL_fold"/>
</dbReference>
<dbReference type="Proteomes" id="UP000887566">
    <property type="component" value="Unplaced"/>
</dbReference>
<evidence type="ECO:0000259" key="2">
    <source>
        <dbReference type="PROSITE" id="PS50041"/>
    </source>
</evidence>
<dbReference type="SMART" id="SM00034">
    <property type="entry name" value="CLECT"/>
    <property type="match status" value="1"/>
</dbReference>
<evidence type="ECO:0000256" key="1">
    <source>
        <dbReference type="SAM" id="MobiDB-lite"/>
    </source>
</evidence>
<dbReference type="WBParaSite" id="PSAMB.scaffold1079size36238.g10833.t1">
    <property type="protein sequence ID" value="PSAMB.scaffold1079size36238.g10833.t1"/>
    <property type="gene ID" value="PSAMB.scaffold1079size36238.g10833"/>
</dbReference>
<dbReference type="Gene3D" id="3.90.215.10">
    <property type="entry name" value="Gamma Fibrinogen, chain A, domain 1"/>
    <property type="match status" value="1"/>
</dbReference>
<accession>A0A914ULK0</accession>